<keyword evidence="9" id="KW-0520">NAD</keyword>
<comment type="caution">
    <text evidence="17">The sequence shown here is derived from an EMBL/GenBank/DDBJ whole genome shotgun (WGS) entry which is preliminary data.</text>
</comment>
<comment type="pathway">
    <text evidence="14">Steroid biosynthesis; zymosterol biosynthesis; zymosterol from lanosterol: step 4/6.</text>
</comment>
<comment type="similarity">
    <text evidence="2">Belongs to the 3-beta-HSD family.</text>
</comment>
<reference evidence="17 18" key="1">
    <citation type="journal article" date="2020" name="Mol. Plant">
        <title>The Chromosome-Based Rubber Tree Genome Provides New Insights into Spurge Genome Evolution and Rubber Biosynthesis.</title>
        <authorList>
            <person name="Liu J."/>
            <person name="Shi C."/>
            <person name="Shi C.C."/>
            <person name="Li W."/>
            <person name="Zhang Q.J."/>
            <person name="Zhang Y."/>
            <person name="Li K."/>
            <person name="Lu H.F."/>
            <person name="Shi C."/>
            <person name="Zhu S.T."/>
            <person name="Xiao Z.Y."/>
            <person name="Nan H."/>
            <person name="Yue Y."/>
            <person name="Zhu X.G."/>
            <person name="Wu Y."/>
            <person name="Hong X.N."/>
            <person name="Fan G.Y."/>
            <person name="Tong Y."/>
            <person name="Zhang D."/>
            <person name="Mao C.L."/>
            <person name="Liu Y.L."/>
            <person name="Hao S.J."/>
            <person name="Liu W.Q."/>
            <person name="Lv M.Q."/>
            <person name="Zhang H.B."/>
            <person name="Liu Y."/>
            <person name="Hu-Tang G.R."/>
            <person name="Wang J.P."/>
            <person name="Wang J.H."/>
            <person name="Sun Y.H."/>
            <person name="Ni S.B."/>
            <person name="Chen W.B."/>
            <person name="Zhang X.C."/>
            <person name="Jiao Y.N."/>
            <person name="Eichler E.E."/>
            <person name="Li G.H."/>
            <person name="Liu X."/>
            <person name="Gao L.Z."/>
        </authorList>
    </citation>
    <scope>NUCLEOTIDE SEQUENCE [LARGE SCALE GENOMIC DNA]</scope>
    <source>
        <strain evidence="18">cv. GT1</strain>
        <tissue evidence="17">Leaf</tissue>
    </source>
</reference>
<evidence type="ECO:0000256" key="13">
    <source>
        <dbReference type="ARBA" id="ARBA00023221"/>
    </source>
</evidence>
<dbReference type="Pfam" id="PF02453">
    <property type="entry name" value="Reticulon"/>
    <property type="match status" value="1"/>
</dbReference>
<dbReference type="FunFam" id="3.40.50.720:FF:000273">
    <property type="entry name" value="Reticulon-like protein"/>
    <property type="match status" value="1"/>
</dbReference>
<evidence type="ECO:0000313" key="17">
    <source>
        <dbReference type="EMBL" id="KAF2304256.1"/>
    </source>
</evidence>
<keyword evidence="13" id="KW-0753">Steroid metabolism</keyword>
<keyword evidence="8" id="KW-0756">Sterol biosynthesis</keyword>
<evidence type="ECO:0000256" key="10">
    <source>
        <dbReference type="ARBA" id="ARBA00023098"/>
    </source>
</evidence>
<evidence type="ECO:0000259" key="16">
    <source>
        <dbReference type="PROSITE" id="PS50845"/>
    </source>
</evidence>
<gene>
    <name evidence="17" type="ORF">GH714_028931</name>
</gene>
<evidence type="ECO:0000256" key="15">
    <source>
        <dbReference type="RuleBase" id="RU363132"/>
    </source>
</evidence>
<dbReference type="InterPro" id="IPR050177">
    <property type="entry name" value="Lipid_A_modif_metabolic_enz"/>
</dbReference>
<dbReference type="Pfam" id="PF01073">
    <property type="entry name" value="3Beta_HSD"/>
    <property type="match status" value="1"/>
</dbReference>
<keyword evidence="3 15" id="KW-0812">Transmembrane</keyword>
<comment type="subcellular location">
    <subcellularLocation>
        <location evidence="1 15">Endoplasmic reticulum membrane</location>
        <topology evidence="1 15">Multi-pass membrane protein</topology>
    </subcellularLocation>
</comment>
<evidence type="ECO:0000256" key="12">
    <source>
        <dbReference type="ARBA" id="ARBA00023166"/>
    </source>
</evidence>
<dbReference type="Gene3D" id="3.40.50.720">
    <property type="entry name" value="NAD(P)-binding Rossmann-like Domain"/>
    <property type="match status" value="1"/>
</dbReference>
<keyword evidence="4 15" id="KW-0256">Endoplasmic reticulum</keyword>
<keyword evidence="12" id="KW-1207">Sterol metabolism</keyword>
<feature type="transmembrane region" description="Helical" evidence="15">
    <location>
        <begin position="504"/>
        <end position="523"/>
    </location>
</feature>
<dbReference type="InterPro" id="IPR003388">
    <property type="entry name" value="Reticulon"/>
</dbReference>
<keyword evidence="10" id="KW-0443">Lipid metabolism</keyword>
<keyword evidence="7" id="KW-0560">Oxidoreductase</keyword>
<proteinExistence type="inferred from homology"/>
<dbReference type="EMBL" id="JAAGAX010000009">
    <property type="protein sequence ID" value="KAF2304256.1"/>
    <property type="molecule type" value="Genomic_DNA"/>
</dbReference>
<dbReference type="SUPFAM" id="SSF51735">
    <property type="entry name" value="NAD(P)-binding Rossmann-fold domains"/>
    <property type="match status" value="1"/>
</dbReference>
<dbReference type="PANTHER" id="PTHR43245">
    <property type="entry name" value="BIFUNCTIONAL POLYMYXIN RESISTANCE PROTEIN ARNA"/>
    <property type="match status" value="1"/>
</dbReference>
<feature type="transmembrane region" description="Helical" evidence="15">
    <location>
        <begin position="391"/>
        <end position="407"/>
    </location>
</feature>
<evidence type="ECO:0000313" key="18">
    <source>
        <dbReference type="Proteomes" id="UP000467840"/>
    </source>
</evidence>
<evidence type="ECO:0000256" key="14">
    <source>
        <dbReference type="ARBA" id="ARBA00060653"/>
    </source>
</evidence>
<dbReference type="InterPro" id="IPR002225">
    <property type="entry name" value="3Beta_OHSteriod_DH/Estase"/>
</dbReference>
<evidence type="ECO:0000256" key="6">
    <source>
        <dbReference type="ARBA" id="ARBA00022989"/>
    </source>
</evidence>
<keyword evidence="11 15" id="KW-0472">Membrane</keyword>
<feature type="transmembrane region" description="Helical" evidence="15">
    <location>
        <begin position="413"/>
        <end position="430"/>
    </location>
</feature>
<sequence>MSGEERWCVVTGGRGFAARHLVEMLIRYDLFLVRIADLEPAIQLSAEEESGTIGEALKSGRAKYVSTDLRDRAQVLKAIEGAEVVFHMAAPNSSVNSYQLHYSVNVQGTKNVIDACVELKVKRLIYTSSASVVFDGIHGIFNGDESLPYPTKPLDSYTATKSEGEAAVIKANGTNGLLTCSLRPSSIFGPGDRLFVPSLIAAARAGKSKFIIGDGNNIYDFTYVENVAHAHICAERALASGGEVAEKAAGQAYFITNMEPIKFWEFTSLVVGGLGYERPRIKIPAFAMMPLAHVVEWTYKLLGPYGMKVPQLIPSRIRLLSCSRSFSCSKAKDRLGYAPIISLEEGLKRTLESFTHLRADNQPKREGPSKAHRCLGGGRVADTLLWKDKRQTLMTLLILIAIYYNFVASQSTIINALSKLLLVVSVFLFVHGNLPERIFGYTIEKIPVSYFHLSEDKSHQVALSVASSWNASVNVLKSLCKGNDWMLFLKFFLLNCRCFDAIRLCNLSIIVGLPVAFMAFSIYEKHEQAIDAKFLEAGLLGAN</sequence>
<dbReference type="PANTHER" id="PTHR43245:SF51">
    <property type="entry name" value="SHORT CHAIN DEHYDROGENASE_REDUCTASE FAMILY 42E, MEMBER 2"/>
    <property type="match status" value="1"/>
</dbReference>
<evidence type="ECO:0000256" key="5">
    <source>
        <dbReference type="ARBA" id="ARBA00022955"/>
    </source>
</evidence>
<keyword evidence="6 15" id="KW-1133">Transmembrane helix</keyword>
<evidence type="ECO:0000256" key="11">
    <source>
        <dbReference type="ARBA" id="ARBA00023136"/>
    </source>
</evidence>
<dbReference type="GO" id="GO:0005789">
    <property type="term" value="C:endoplasmic reticulum membrane"/>
    <property type="evidence" value="ECO:0007669"/>
    <property type="project" value="UniProtKB-SubCell"/>
</dbReference>
<evidence type="ECO:0000256" key="4">
    <source>
        <dbReference type="ARBA" id="ARBA00022824"/>
    </source>
</evidence>
<evidence type="ECO:0000256" key="8">
    <source>
        <dbReference type="ARBA" id="ARBA00023011"/>
    </source>
</evidence>
<dbReference type="GO" id="GO:0016616">
    <property type="term" value="F:oxidoreductase activity, acting on the CH-OH group of donors, NAD or NADP as acceptor"/>
    <property type="evidence" value="ECO:0007669"/>
    <property type="project" value="InterPro"/>
</dbReference>
<dbReference type="Proteomes" id="UP000467840">
    <property type="component" value="Chromosome 16"/>
</dbReference>
<evidence type="ECO:0000256" key="1">
    <source>
        <dbReference type="ARBA" id="ARBA00004477"/>
    </source>
</evidence>
<dbReference type="GO" id="GO:0016126">
    <property type="term" value="P:sterol biosynthetic process"/>
    <property type="evidence" value="ECO:0007669"/>
    <property type="project" value="UniProtKB-KW"/>
</dbReference>
<keyword evidence="5" id="KW-0444">Lipid biosynthesis</keyword>
<evidence type="ECO:0000256" key="9">
    <source>
        <dbReference type="ARBA" id="ARBA00023027"/>
    </source>
</evidence>
<feature type="domain" description="Reticulon" evidence="16">
    <location>
        <begin position="380"/>
        <end position="543"/>
    </location>
</feature>
<dbReference type="InterPro" id="IPR036291">
    <property type="entry name" value="NAD(P)-bd_dom_sf"/>
</dbReference>
<accession>A0A6A6LW44</accession>
<keyword evidence="5" id="KW-0752">Steroid biosynthesis</keyword>
<protein>
    <recommendedName>
        <fullName evidence="15">Reticulon-like protein</fullName>
    </recommendedName>
</protein>
<name>A0A6A6LW44_HEVBR</name>
<evidence type="ECO:0000256" key="2">
    <source>
        <dbReference type="ARBA" id="ARBA00009219"/>
    </source>
</evidence>
<organism evidence="17 18">
    <name type="scientific">Hevea brasiliensis</name>
    <name type="common">Para rubber tree</name>
    <name type="synonym">Siphonia brasiliensis</name>
    <dbReference type="NCBI Taxonomy" id="3981"/>
    <lineage>
        <taxon>Eukaryota</taxon>
        <taxon>Viridiplantae</taxon>
        <taxon>Streptophyta</taxon>
        <taxon>Embryophyta</taxon>
        <taxon>Tracheophyta</taxon>
        <taxon>Spermatophyta</taxon>
        <taxon>Magnoliopsida</taxon>
        <taxon>eudicotyledons</taxon>
        <taxon>Gunneridae</taxon>
        <taxon>Pentapetalae</taxon>
        <taxon>rosids</taxon>
        <taxon>fabids</taxon>
        <taxon>Malpighiales</taxon>
        <taxon>Euphorbiaceae</taxon>
        <taxon>Crotonoideae</taxon>
        <taxon>Micrandreae</taxon>
        <taxon>Hevea</taxon>
    </lineage>
</organism>
<evidence type="ECO:0000256" key="7">
    <source>
        <dbReference type="ARBA" id="ARBA00023002"/>
    </source>
</evidence>
<dbReference type="PROSITE" id="PS50845">
    <property type="entry name" value="RETICULON"/>
    <property type="match status" value="1"/>
</dbReference>
<evidence type="ECO:0000256" key="3">
    <source>
        <dbReference type="ARBA" id="ARBA00022692"/>
    </source>
</evidence>
<dbReference type="AlphaFoldDB" id="A0A6A6LW44"/>
<keyword evidence="18" id="KW-1185">Reference proteome</keyword>